<evidence type="ECO:0000256" key="1">
    <source>
        <dbReference type="SAM" id="MobiDB-lite"/>
    </source>
</evidence>
<sequence>MRRGCRAAGRPRVSCRAAQIVHSQYRGSRDIEQIGSAHTDADLELLKAVARQRLAAGHDELNFRLPDSPANQGAALPITSSRMGQRPRAS</sequence>
<dbReference type="AlphaFoldDB" id="A0A895YFG8"/>
<dbReference type="KEGG" id="nhy:JQS43_22205"/>
<protein>
    <submittedName>
        <fullName evidence="2">Uncharacterized protein</fullName>
    </submittedName>
</protein>
<organism evidence="2 3">
    <name type="scientific">Natronosporangium hydrolyticum</name>
    <dbReference type="NCBI Taxonomy" id="2811111"/>
    <lineage>
        <taxon>Bacteria</taxon>
        <taxon>Bacillati</taxon>
        <taxon>Actinomycetota</taxon>
        <taxon>Actinomycetes</taxon>
        <taxon>Micromonosporales</taxon>
        <taxon>Micromonosporaceae</taxon>
        <taxon>Natronosporangium</taxon>
    </lineage>
</organism>
<keyword evidence="3" id="KW-1185">Reference proteome</keyword>
<gene>
    <name evidence="2" type="ORF">JQS43_22205</name>
</gene>
<accession>A0A895YFG8</accession>
<evidence type="ECO:0000313" key="3">
    <source>
        <dbReference type="Proteomes" id="UP000662857"/>
    </source>
</evidence>
<proteinExistence type="predicted"/>
<evidence type="ECO:0000313" key="2">
    <source>
        <dbReference type="EMBL" id="QSB14199.1"/>
    </source>
</evidence>
<feature type="region of interest" description="Disordered" evidence="1">
    <location>
        <begin position="62"/>
        <end position="90"/>
    </location>
</feature>
<reference evidence="2" key="1">
    <citation type="submission" date="2021-02" db="EMBL/GenBank/DDBJ databases">
        <title>Natrosporangium hydrolyticum gen. nov., sp. nov, a haloalkaliphilic actinobacterium from a soda solonchak soil.</title>
        <authorList>
            <person name="Sorokin D.Y."/>
            <person name="Khijniak T.V."/>
            <person name="Zakharycheva A.P."/>
            <person name="Boueva O.V."/>
            <person name="Ariskina E.V."/>
            <person name="Hahnke R.L."/>
            <person name="Bunk B."/>
            <person name="Sproer C."/>
            <person name="Schumann P."/>
            <person name="Evtushenko L.I."/>
            <person name="Kublanov I.V."/>
        </authorList>
    </citation>
    <scope>NUCLEOTIDE SEQUENCE</scope>
    <source>
        <strain evidence="2">DSM 106523</strain>
    </source>
</reference>
<dbReference type="EMBL" id="CP070499">
    <property type="protein sequence ID" value="QSB14199.1"/>
    <property type="molecule type" value="Genomic_DNA"/>
</dbReference>
<name>A0A895YFG8_9ACTN</name>
<dbReference type="Proteomes" id="UP000662857">
    <property type="component" value="Chromosome"/>
</dbReference>
<dbReference type="RefSeq" id="WP_239679596.1">
    <property type="nucleotide sequence ID" value="NZ_CP070499.1"/>
</dbReference>